<dbReference type="Pfam" id="PF00620">
    <property type="entry name" value="RhoGAP"/>
    <property type="match status" value="1"/>
</dbReference>
<dbReference type="WBParaSite" id="SMRG1_74740.2">
    <property type="protein sequence ID" value="SMRG1_74740.2"/>
    <property type="gene ID" value="SMRG1_74740"/>
</dbReference>
<proteinExistence type="predicted"/>
<dbReference type="InterPro" id="IPR000857">
    <property type="entry name" value="MyTH4_dom"/>
</dbReference>
<dbReference type="InterPro" id="IPR036020">
    <property type="entry name" value="WW_dom_sf"/>
</dbReference>
<dbReference type="GO" id="GO:0005737">
    <property type="term" value="C:cytoplasm"/>
    <property type="evidence" value="ECO:0007669"/>
    <property type="project" value="TreeGrafter"/>
</dbReference>
<feature type="region of interest" description="Disordered" evidence="1">
    <location>
        <begin position="740"/>
        <end position="776"/>
    </location>
</feature>
<evidence type="ECO:0008006" key="7">
    <source>
        <dbReference type="Google" id="ProtNLM"/>
    </source>
</evidence>
<dbReference type="Gene3D" id="1.25.40.530">
    <property type="entry name" value="MyTH4 domain"/>
    <property type="match status" value="1"/>
</dbReference>
<dbReference type="Gene3D" id="2.20.70.10">
    <property type="match status" value="1"/>
</dbReference>
<reference evidence="6" key="1">
    <citation type="submission" date="2023-11" db="UniProtKB">
        <authorList>
            <consortium name="WormBaseParasite"/>
        </authorList>
    </citation>
    <scope>IDENTIFICATION</scope>
</reference>
<dbReference type="Proteomes" id="UP000050790">
    <property type="component" value="Unassembled WGS sequence"/>
</dbReference>
<dbReference type="SMART" id="SM00324">
    <property type="entry name" value="RhoGAP"/>
    <property type="match status" value="1"/>
</dbReference>
<dbReference type="PROSITE" id="PS50238">
    <property type="entry name" value="RHOGAP"/>
    <property type="match status" value="1"/>
</dbReference>
<dbReference type="PANTHER" id="PTHR45876">
    <property type="entry name" value="FI04035P"/>
    <property type="match status" value="1"/>
</dbReference>
<dbReference type="SUPFAM" id="SSF51045">
    <property type="entry name" value="WW domain"/>
    <property type="match status" value="1"/>
</dbReference>
<dbReference type="InterPro" id="IPR000198">
    <property type="entry name" value="RhoGAP_dom"/>
</dbReference>
<evidence type="ECO:0000256" key="1">
    <source>
        <dbReference type="SAM" id="MobiDB-lite"/>
    </source>
</evidence>
<feature type="compositionally biased region" description="Polar residues" evidence="1">
    <location>
        <begin position="445"/>
        <end position="458"/>
    </location>
</feature>
<evidence type="ECO:0000259" key="4">
    <source>
        <dbReference type="PROSITE" id="PS51016"/>
    </source>
</evidence>
<feature type="domain" description="Rho-GAP" evidence="3">
    <location>
        <begin position="1387"/>
        <end position="1602"/>
    </location>
</feature>
<dbReference type="GO" id="GO:0005856">
    <property type="term" value="C:cytoskeleton"/>
    <property type="evidence" value="ECO:0007669"/>
    <property type="project" value="InterPro"/>
</dbReference>
<dbReference type="InterPro" id="IPR008936">
    <property type="entry name" value="Rho_GTPase_activation_prot"/>
</dbReference>
<dbReference type="InterPro" id="IPR038185">
    <property type="entry name" value="MyTH4_dom_sf"/>
</dbReference>
<protein>
    <recommendedName>
        <fullName evidence="7">Rho-GAP domain-containing protein</fullName>
    </recommendedName>
</protein>
<dbReference type="SMART" id="SM00139">
    <property type="entry name" value="MyTH4"/>
    <property type="match status" value="1"/>
</dbReference>
<feature type="compositionally biased region" description="Low complexity" evidence="1">
    <location>
        <begin position="740"/>
        <end position="761"/>
    </location>
</feature>
<organism evidence="5 6">
    <name type="scientific">Schistosoma margrebowiei</name>
    <dbReference type="NCBI Taxonomy" id="48269"/>
    <lineage>
        <taxon>Eukaryota</taxon>
        <taxon>Metazoa</taxon>
        <taxon>Spiralia</taxon>
        <taxon>Lophotrochozoa</taxon>
        <taxon>Platyhelminthes</taxon>
        <taxon>Trematoda</taxon>
        <taxon>Digenea</taxon>
        <taxon>Strigeidida</taxon>
        <taxon>Schistosomatoidea</taxon>
        <taxon>Schistosomatidae</taxon>
        <taxon>Schistosoma</taxon>
    </lineage>
</organism>
<feature type="domain" description="WW" evidence="2">
    <location>
        <begin position="47"/>
        <end position="78"/>
    </location>
</feature>
<evidence type="ECO:0000313" key="5">
    <source>
        <dbReference type="Proteomes" id="UP000050790"/>
    </source>
</evidence>
<dbReference type="PROSITE" id="PS51016">
    <property type="entry name" value="MYTH4"/>
    <property type="match status" value="1"/>
</dbReference>
<dbReference type="InterPro" id="IPR001202">
    <property type="entry name" value="WW_dom"/>
</dbReference>
<dbReference type="PANTHER" id="PTHR45876:SF8">
    <property type="entry name" value="FI04035P"/>
    <property type="match status" value="1"/>
</dbReference>
<dbReference type="SUPFAM" id="SSF48350">
    <property type="entry name" value="GTPase activation domain, GAP"/>
    <property type="match status" value="1"/>
</dbReference>
<dbReference type="GO" id="GO:0007165">
    <property type="term" value="P:signal transduction"/>
    <property type="evidence" value="ECO:0007669"/>
    <property type="project" value="InterPro"/>
</dbReference>
<name>A0AA85AC25_9TREM</name>
<dbReference type="PROSITE" id="PS50020">
    <property type="entry name" value="WW_DOMAIN_2"/>
    <property type="match status" value="1"/>
</dbReference>
<evidence type="ECO:0000313" key="6">
    <source>
        <dbReference type="WBParaSite" id="SMRG1_74740.2"/>
    </source>
</evidence>
<dbReference type="GO" id="GO:0005096">
    <property type="term" value="F:GTPase activator activity"/>
    <property type="evidence" value="ECO:0007669"/>
    <property type="project" value="TreeGrafter"/>
</dbReference>
<dbReference type="Gene3D" id="1.10.555.10">
    <property type="entry name" value="Rho GTPase activation protein"/>
    <property type="match status" value="1"/>
</dbReference>
<accession>A0AA85AC25</accession>
<feature type="region of interest" description="Disordered" evidence="1">
    <location>
        <begin position="437"/>
        <end position="460"/>
    </location>
</feature>
<dbReference type="SMART" id="SM00456">
    <property type="entry name" value="WW"/>
    <property type="match status" value="2"/>
</dbReference>
<evidence type="ECO:0000259" key="3">
    <source>
        <dbReference type="PROSITE" id="PS50238"/>
    </source>
</evidence>
<feature type="domain" description="MyTH4" evidence="4">
    <location>
        <begin position="993"/>
        <end position="1146"/>
    </location>
</feature>
<sequence length="1688" mass="187662">MDISDSNRYEWVQLIDPKSQRLMYINLKSGECSRDPPKNTNYKAVSPNQWWELFDMKVQRNYYYNSSTRETVWEKPIDGDIIPLAKIQLLQQNLQPSSFIIQKNLGKRANEDFNQTLDMGVLRRSNNNNNINTDYQEERLSTSLNQRKCTNSFITTEIPDYSLNNMVVQQDNNINNNRLSHHPMPMSTNSNHDHSVAINESMNSIHSPLSLLSRTTVITDIPNISNTNHDNQRVRDWLRDAVATTTNEMKSTVINNNTVIATTTANNNTNEFIIDNSNTKKPGCLSDRPIRRHNIQSSQLQGLIEFPAPSEDQFPNLQFRSVSHSVNPNYSNSVNLISGNTYQTSSCNTSNYPIQYDQNVSCKFTDNIITTVSSESATSIQKESGVNNSDGSITDIQQNTNLSSDKSFQFFNSSMCDVVKQSSMHPTISYGISQPVPRQRAFPRTNPTVSRPSGNGTCTLPRPCTIPSEGAPISLFPTSVAFSQFSDTTSARASMTDSKIPIIHESNSKDSSFIKQKVIEHISNDLISQDISNSDNTPECIVTSPSQVLNAPLRVSCSVNAIAPSYCSNKYHIKVSSGNYLPVDSPLSASPHPSSSPLSPTSFSSASSATALTTANSDESIDMPNSMMFDSENWNVFSSDMKNDSNIVKINKTTTSPCLLNTTSDYSYHFPTLDESLNEEEDYLRPPTPPPRSASTLCSPGIPGAFFVSFPNHISLNAITSSFDQAAGYLQISCPYSSQPCPSPSSTPTTNLSVSSSLSRNHPSRAHVIQPNSRRAHRTQYYTQQIHTDLHSLPNSKEMQFSENNVVDPMCFIPPTDSFNSQQPRFVMTSQPNIQLKSTVLPNPVVCSTSGGASVWGTKNIAIWDGSNCCTSNTSESIQIVDSNVSKTAVTATVVSTTTKGYSTANLMNNFPRSASGGFIGPAESTDSSSVWTCGSYNNNNSNNRSRPTPLRKSAQQIYVHPGHPAFSSFIGPFDWPSHLFKADQDIFTLMSWTKSNFSKRILVSSEPALKKQVAQLFKVIQSFMGDRKARLSLPDYGSIIIHRALSSANLRDELYAQLCKQTTSNPDVKSLTNGWALLCVCLYYFPPNSKFRDHLYAYLQSRADASVILNSNAISTTALTTTPTNFNQNDIVEFNSHTVSTESSLKTATAIASGLNPFSANNSNNNLMDKYQQSNDLLTNSKHFTSHSNHNYTMGIALGPWDRPTAAHFARVAPRWFVRSLNVGVRKASVSPSIEEICHVKDFLLKPCIFGSSLDEMMQIQAYRFPHLRLPWIQIFLTEEILRLNGARTEGIFRLSPDMDLLIEVRCQLEKLFEIFRVVQLCDSEQQQSDNNYANDPDLSSRFLVHRPPPSGWSTSARVIEAENSPNSFGVTDSTKCKHNSLLLSSTLDWNCLTGEFSWPILPEPLSLPPAEYVLLTPTAYWPRTLSSIIKRSCSMSSSTSLTSTTTSNNSNSGNLESHLAAGLLKLWLRELSQPLIPVELQPICLKAACEAEVYELQDKDSITGNNLSSDLNPIQKCCRLVRCLNPLPRRSLLYLILLLQHLSKPVHSNQSLMDARNLSTVIAPNVMRSSTSKDPRELLQNVKPQTLFIRLLITYLDIEVELKYLREEEEEARNVSGEDGELKEKMISDTNIDGTDTGVKPIQFNNENNNIVSCNHDKLSLSSNGYVYLTSPVRVRLGPDNGFIPI</sequence>
<evidence type="ECO:0000259" key="2">
    <source>
        <dbReference type="PROSITE" id="PS50020"/>
    </source>
</evidence>
<dbReference type="Pfam" id="PF00784">
    <property type="entry name" value="MyTH4"/>
    <property type="match status" value="1"/>
</dbReference>
<dbReference type="CDD" id="cd00201">
    <property type="entry name" value="WW"/>
    <property type="match status" value="1"/>
</dbReference>